<organism evidence="1 2">
    <name type="scientific">Blautia hansenii DSM 20583</name>
    <dbReference type="NCBI Taxonomy" id="537007"/>
    <lineage>
        <taxon>Bacteria</taxon>
        <taxon>Bacillati</taxon>
        <taxon>Bacillota</taxon>
        <taxon>Clostridia</taxon>
        <taxon>Lachnospirales</taxon>
        <taxon>Lachnospiraceae</taxon>
        <taxon>Blautia</taxon>
    </lineage>
</organism>
<gene>
    <name evidence="1" type="ORF">BLAHAN_05252</name>
</gene>
<sequence>MLIRLHHDILTSVNAIQGDTGRLWNFVIDDYEIPTDAEIRLYLEKPSGKRIYNPGILQNSIISFQPTEQTLAEIGQSIGQIQITQNKQTITSYPFFLNVSKNYVLNADIQSTDEFLVLDNLIDEAQKTIANMKALMQKFTTQENARIEAEKRRVSAESARVTAENKRQTDTNSAISKANTATTNANNAANNANSKATLANDAATNANNKATLADRAKELANQATTKANQAASTAENAATKANNAIAGIPVEIKKLINDTSASSTATYSSTKINALFSSANVKEITNSQIDSLSNL</sequence>
<dbReference type="STRING" id="537007.BLAHAN_05252"/>
<evidence type="ECO:0000313" key="1">
    <source>
        <dbReference type="EMBL" id="EEX22284.1"/>
    </source>
</evidence>
<protein>
    <recommendedName>
        <fullName evidence="3">BppU N-terminal domain-containing protein</fullName>
    </recommendedName>
</protein>
<dbReference type="EMBL" id="ABYU02000012">
    <property type="protein sequence ID" value="EEX22284.1"/>
    <property type="molecule type" value="Genomic_DNA"/>
</dbReference>
<comment type="caution">
    <text evidence="1">The sequence shown here is derived from an EMBL/GenBank/DDBJ whole genome shotgun (WGS) entry which is preliminary data.</text>
</comment>
<accession>C9L790</accession>
<proteinExistence type="predicted"/>
<dbReference type="eggNOG" id="ENOG5030J0S">
    <property type="taxonomic scope" value="Bacteria"/>
</dbReference>
<evidence type="ECO:0000313" key="2">
    <source>
        <dbReference type="Proteomes" id="UP000003755"/>
    </source>
</evidence>
<dbReference type="AlphaFoldDB" id="C9L790"/>
<name>C9L790_BLAHA</name>
<dbReference type="Proteomes" id="UP000003755">
    <property type="component" value="Unassembled WGS sequence"/>
</dbReference>
<keyword evidence="2" id="KW-1185">Reference proteome</keyword>
<evidence type="ECO:0008006" key="3">
    <source>
        <dbReference type="Google" id="ProtNLM"/>
    </source>
</evidence>
<dbReference type="HOGENOM" id="CLU_942223_0_0_9"/>
<reference evidence="1" key="1">
    <citation type="submission" date="2009-09" db="EMBL/GenBank/DDBJ databases">
        <authorList>
            <person name="Weinstock G."/>
            <person name="Sodergren E."/>
            <person name="Clifton S."/>
            <person name="Fulton L."/>
            <person name="Fulton B."/>
            <person name="Courtney L."/>
            <person name="Fronick C."/>
            <person name="Harrison M."/>
            <person name="Strong C."/>
            <person name="Farmer C."/>
            <person name="Delahaunty K."/>
            <person name="Markovic C."/>
            <person name="Hall O."/>
            <person name="Minx P."/>
            <person name="Tomlinson C."/>
            <person name="Mitreva M."/>
            <person name="Nelson J."/>
            <person name="Hou S."/>
            <person name="Wollam A."/>
            <person name="Pepin K.H."/>
            <person name="Johnson M."/>
            <person name="Bhonagiri V."/>
            <person name="Nash W.E."/>
            <person name="Warren W."/>
            <person name="Chinwalla A."/>
            <person name="Mardis E.R."/>
            <person name="Wilson R.K."/>
        </authorList>
    </citation>
    <scope>NUCLEOTIDE SEQUENCE [LARGE SCALE GENOMIC DNA]</scope>
    <source>
        <strain evidence="1">DSM 20583</strain>
    </source>
</reference>